<protein>
    <recommendedName>
        <fullName evidence="4">Transmembrane protein</fullName>
    </recommendedName>
</protein>
<name>A0ABP0YUU3_9ROSI</name>
<sequence>MDKDNVEIIFLFFCFFFFFLTISSKTNCLLKRKKKKKKSESLPTPTTNNINPIITDYEVSSFLSINKLYPLPPFFRSITFSLLLFFFFCFCASKFGGRRRRGSAGVDSEGDSAPAFVLFSFLLLFVPILWCCRVASQIKNFLARLSF</sequence>
<accession>A0ABP0YUU3</accession>
<keyword evidence="3" id="KW-1185">Reference proteome</keyword>
<evidence type="ECO:0000256" key="1">
    <source>
        <dbReference type="SAM" id="Phobius"/>
    </source>
</evidence>
<dbReference type="Proteomes" id="UP001642487">
    <property type="component" value="Chromosome 6"/>
</dbReference>
<dbReference type="EMBL" id="OZ021740">
    <property type="protein sequence ID" value="CAK9324303.1"/>
    <property type="molecule type" value="Genomic_DNA"/>
</dbReference>
<proteinExistence type="predicted"/>
<keyword evidence="1" id="KW-0472">Membrane</keyword>
<evidence type="ECO:0008006" key="4">
    <source>
        <dbReference type="Google" id="ProtNLM"/>
    </source>
</evidence>
<gene>
    <name evidence="2" type="ORF">CITCOLO1_LOCUS16536</name>
</gene>
<reference evidence="2 3" key="1">
    <citation type="submission" date="2024-03" db="EMBL/GenBank/DDBJ databases">
        <authorList>
            <person name="Gkanogiannis A."/>
            <person name="Becerra Lopez-Lavalle L."/>
        </authorList>
    </citation>
    <scope>NUCLEOTIDE SEQUENCE [LARGE SCALE GENOMIC DNA]</scope>
</reference>
<keyword evidence="1" id="KW-1133">Transmembrane helix</keyword>
<feature type="transmembrane region" description="Helical" evidence="1">
    <location>
        <begin position="74"/>
        <end position="95"/>
    </location>
</feature>
<evidence type="ECO:0000313" key="2">
    <source>
        <dbReference type="EMBL" id="CAK9324303.1"/>
    </source>
</evidence>
<feature type="transmembrane region" description="Helical" evidence="1">
    <location>
        <begin position="6"/>
        <end position="30"/>
    </location>
</feature>
<evidence type="ECO:0000313" key="3">
    <source>
        <dbReference type="Proteomes" id="UP001642487"/>
    </source>
</evidence>
<feature type="transmembrane region" description="Helical" evidence="1">
    <location>
        <begin position="115"/>
        <end position="135"/>
    </location>
</feature>
<keyword evidence="1" id="KW-0812">Transmembrane</keyword>
<organism evidence="2 3">
    <name type="scientific">Citrullus colocynthis</name>
    <name type="common">colocynth</name>
    <dbReference type="NCBI Taxonomy" id="252529"/>
    <lineage>
        <taxon>Eukaryota</taxon>
        <taxon>Viridiplantae</taxon>
        <taxon>Streptophyta</taxon>
        <taxon>Embryophyta</taxon>
        <taxon>Tracheophyta</taxon>
        <taxon>Spermatophyta</taxon>
        <taxon>Magnoliopsida</taxon>
        <taxon>eudicotyledons</taxon>
        <taxon>Gunneridae</taxon>
        <taxon>Pentapetalae</taxon>
        <taxon>rosids</taxon>
        <taxon>fabids</taxon>
        <taxon>Cucurbitales</taxon>
        <taxon>Cucurbitaceae</taxon>
        <taxon>Benincaseae</taxon>
        <taxon>Citrullus</taxon>
    </lineage>
</organism>